<sequence>MNQLFTFRSLPLALTVLLGACTLTQPPAPVVSGNGAGYGNNYGGNTAAADNNPYGAQPYSPPAANQSAATTPYTPPAAAPAPYTPPAPSAAPAGSYTPSYAPVDVNAAQHTVVRGDTVYNIALRYRISQDNLRAWNNLVDNNISVGQVLRVKPAGYTAPAAAAPTQQPTTPPRTTPTPPPANTASTPAATPSVSGATRSAAGITWQRPTAGSILTRFGGSEKGINIGGNAGQPVVAAADGKVVYSGSGLRGYGNLIIVQHNQTYLTAYGHNQRLLVREGQTVRRGQSIATMGNSDSSRVQLHFELRKNGQPVDPLQYIPN</sequence>
<dbReference type="STRING" id="1795827.A7P95_05060"/>
<dbReference type="AlphaFoldDB" id="A0A1A9RZ40"/>
<organism evidence="5 6">
    <name type="scientific">Eikenella longinqua</name>
    <dbReference type="NCBI Taxonomy" id="1795827"/>
    <lineage>
        <taxon>Bacteria</taxon>
        <taxon>Pseudomonadati</taxon>
        <taxon>Pseudomonadota</taxon>
        <taxon>Betaproteobacteria</taxon>
        <taxon>Neisseriales</taxon>
        <taxon>Neisseriaceae</taxon>
        <taxon>Eikenella</taxon>
    </lineage>
</organism>
<evidence type="ECO:0000256" key="1">
    <source>
        <dbReference type="ARBA" id="ARBA00038420"/>
    </source>
</evidence>
<accession>A0A1A9RZ40</accession>
<feature type="region of interest" description="Disordered" evidence="2">
    <location>
        <begin position="53"/>
        <end position="93"/>
    </location>
</feature>
<feature type="compositionally biased region" description="Low complexity" evidence="2">
    <location>
        <begin position="159"/>
        <end position="168"/>
    </location>
</feature>
<dbReference type="PANTHER" id="PTHR21666:SF263">
    <property type="entry name" value="MUREIN HYDROLASE ACTIVATOR NLPD"/>
    <property type="match status" value="1"/>
</dbReference>
<evidence type="ECO:0000256" key="3">
    <source>
        <dbReference type="SAM" id="SignalP"/>
    </source>
</evidence>
<proteinExistence type="inferred from homology"/>
<dbReference type="PANTHER" id="PTHR21666">
    <property type="entry name" value="PEPTIDASE-RELATED"/>
    <property type="match status" value="1"/>
</dbReference>
<dbReference type="InterPro" id="IPR016047">
    <property type="entry name" value="M23ase_b-sheet_dom"/>
</dbReference>
<dbReference type="InterPro" id="IPR011055">
    <property type="entry name" value="Dup_hybrid_motif"/>
</dbReference>
<evidence type="ECO:0000313" key="5">
    <source>
        <dbReference type="EMBL" id="OAM29113.1"/>
    </source>
</evidence>
<feature type="domain" description="LysM" evidence="4">
    <location>
        <begin position="108"/>
        <end position="151"/>
    </location>
</feature>
<feature type="compositionally biased region" description="Low complexity" evidence="2">
    <location>
        <begin position="182"/>
        <end position="191"/>
    </location>
</feature>
<evidence type="ECO:0000256" key="2">
    <source>
        <dbReference type="SAM" id="MobiDB-lite"/>
    </source>
</evidence>
<dbReference type="SMART" id="SM00257">
    <property type="entry name" value="LysM"/>
    <property type="match status" value="1"/>
</dbReference>
<dbReference type="InterPro" id="IPR018392">
    <property type="entry name" value="LysM"/>
</dbReference>
<keyword evidence="3" id="KW-0732">Signal</keyword>
<comment type="similarity">
    <text evidence="1">Belongs to the E.coli NlpD/Haemophilus LppB family.</text>
</comment>
<evidence type="ECO:0000259" key="4">
    <source>
        <dbReference type="PROSITE" id="PS51782"/>
    </source>
</evidence>
<comment type="caution">
    <text evidence="5">The sequence shown here is derived from an EMBL/GenBank/DDBJ whole genome shotgun (WGS) entry which is preliminary data.</text>
</comment>
<feature type="compositionally biased region" description="Pro residues" evidence="2">
    <location>
        <begin position="73"/>
        <end position="89"/>
    </location>
</feature>
<feature type="compositionally biased region" description="Pro residues" evidence="2">
    <location>
        <begin position="169"/>
        <end position="181"/>
    </location>
</feature>
<protein>
    <submittedName>
        <fullName evidence="5">Peptidoglycan-binding protein LysM</fullName>
    </submittedName>
</protein>
<dbReference type="OrthoDB" id="9795421at2"/>
<dbReference type="SUPFAM" id="SSF51261">
    <property type="entry name" value="Duplicated hybrid motif"/>
    <property type="match status" value="1"/>
</dbReference>
<dbReference type="Gene3D" id="3.10.350.10">
    <property type="entry name" value="LysM domain"/>
    <property type="match status" value="1"/>
</dbReference>
<feature type="signal peptide" evidence="3">
    <location>
        <begin position="1"/>
        <end position="20"/>
    </location>
</feature>
<evidence type="ECO:0000313" key="6">
    <source>
        <dbReference type="Proteomes" id="UP000077885"/>
    </source>
</evidence>
<dbReference type="RefSeq" id="WP_067592184.1">
    <property type="nucleotide sequence ID" value="NZ_LXSL01000017.1"/>
</dbReference>
<dbReference type="Gene3D" id="2.70.70.10">
    <property type="entry name" value="Glucose Permease (Domain IIA)"/>
    <property type="match status" value="1"/>
</dbReference>
<feature type="chain" id="PRO_5008396305" evidence="3">
    <location>
        <begin position="21"/>
        <end position="320"/>
    </location>
</feature>
<dbReference type="InterPro" id="IPR036779">
    <property type="entry name" value="LysM_dom_sf"/>
</dbReference>
<name>A0A1A9RZ40_9NEIS</name>
<dbReference type="Pfam" id="PF01551">
    <property type="entry name" value="Peptidase_M23"/>
    <property type="match status" value="1"/>
</dbReference>
<feature type="region of interest" description="Disordered" evidence="2">
    <location>
        <begin position="159"/>
        <end position="196"/>
    </location>
</feature>
<dbReference type="CDD" id="cd00118">
    <property type="entry name" value="LysM"/>
    <property type="match status" value="1"/>
</dbReference>
<dbReference type="EMBL" id="LXSL01000017">
    <property type="protein sequence ID" value="OAM29113.1"/>
    <property type="molecule type" value="Genomic_DNA"/>
</dbReference>
<reference evidence="6" key="1">
    <citation type="submission" date="2016-05" db="EMBL/GenBank/DDBJ databases">
        <title>Draft genome of Corynebacterium afermentans subsp. afermentans LCDC 88199T.</title>
        <authorList>
            <person name="Bernier A.-M."/>
            <person name="Bernard K."/>
        </authorList>
    </citation>
    <scope>NUCLEOTIDE SEQUENCE [LARGE SCALE GENOMIC DNA]</scope>
    <source>
        <strain evidence="6">NML02-A-017</strain>
    </source>
</reference>
<dbReference type="InterPro" id="IPR050570">
    <property type="entry name" value="Cell_wall_metabolism_enzyme"/>
</dbReference>
<dbReference type="CDD" id="cd12797">
    <property type="entry name" value="M23_peptidase"/>
    <property type="match status" value="1"/>
</dbReference>
<gene>
    <name evidence="5" type="ORF">A7P95_05060</name>
</gene>
<dbReference type="PROSITE" id="PS51782">
    <property type="entry name" value="LYSM"/>
    <property type="match status" value="1"/>
</dbReference>
<dbReference type="Pfam" id="PF01476">
    <property type="entry name" value="LysM"/>
    <property type="match status" value="1"/>
</dbReference>
<dbReference type="GO" id="GO:0004222">
    <property type="term" value="F:metalloendopeptidase activity"/>
    <property type="evidence" value="ECO:0007669"/>
    <property type="project" value="TreeGrafter"/>
</dbReference>
<keyword evidence="6" id="KW-1185">Reference proteome</keyword>
<dbReference type="Proteomes" id="UP000077885">
    <property type="component" value="Unassembled WGS sequence"/>
</dbReference>